<keyword evidence="16" id="KW-1185">Reference proteome</keyword>
<evidence type="ECO:0000256" key="4">
    <source>
        <dbReference type="ARBA" id="ARBA00022018"/>
    </source>
</evidence>
<dbReference type="PANTHER" id="PTHR45919:SF1">
    <property type="entry name" value="GDP-MAN:MAN(3)GLCNAC(2)-PP-DOL ALPHA-1,2-MANNOSYLTRANSFERASE"/>
    <property type="match status" value="1"/>
</dbReference>
<evidence type="ECO:0000256" key="6">
    <source>
        <dbReference type="ARBA" id="ARBA00022679"/>
    </source>
</evidence>
<dbReference type="InterPro" id="IPR031814">
    <property type="entry name" value="ALG11_N"/>
</dbReference>
<gene>
    <name evidence="15" type="ORF">MKW98_020574</name>
</gene>
<evidence type="ECO:0000259" key="14">
    <source>
        <dbReference type="Pfam" id="PF15924"/>
    </source>
</evidence>
<sequence>LSFYQQISDLRSRFYLKISAINKYQHQEILNGDWVSIIKGRINRKKSVGFFHPYTNDGGGGERVLWCAVKAFQEVNINLDCVIYTGDHDASPESLLTRAIDRFGVKLLQPPQVVYLYKRKWIEEGTYPRFTMVGQSFGSVYLCWEALCKHTPLVYIDTSGYAFTYPLARVFGCKVLCYTHYPTISSDMVSRVQQRDPMYNNDPLIAKSIWLSRCKVIYYTLFSWMYGFVGSCAHLAVVNSSWTQAHIVKLWGIPKRTKRIYPPCDTKGLQELPLERPINTPTIISVAQFRPEKAHTLQLEAFSVAIEKLDPSLPRPKLQFVGSCRNQEDEQRLQNLKEKAIDLKVEKDVEFYRNLLYRDLVRLLGGAIAGIHSMVDEHFGISIVEYMAAGAVPIAHNSAGPKMDIVLEEQGQQTGFLAQNVEEYADAILQLLKMSDAERLEMADAARRRSRRFSEERFYEDFKAAISPIISHPSL</sequence>
<proteinExistence type="inferred from homology"/>
<feature type="non-terminal residue" evidence="15">
    <location>
        <position position="475"/>
    </location>
</feature>
<evidence type="ECO:0000256" key="8">
    <source>
        <dbReference type="ARBA" id="ARBA00022824"/>
    </source>
</evidence>
<dbReference type="CDD" id="cd03806">
    <property type="entry name" value="GT4_ALG11-like"/>
    <property type="match status" value="1"/>
</dbReference>
<evidence type="ECO:0000256" key="7">
    <source>
        <dbReference type="ARBA" id="ARBA00022692"/>
    </source>
</evidence>
<dbReference type="SUPFAM" id="SSF53756">
    <property type="entry name" value="UDP-Glycosyltransferase/glycogen phosphorylase"/>
    <property type="match status" value="1"/>
</dbReference>
<evidence type="ECO:0000256" key="10">
    <source>
        <dbReference type="ARBA" id="ARBA00023136"/>
    </source>
</evidence>
<evidence type="ECO:0000256" key="5">
    <source>
        <dbReference type="ARBA" id="ARBA00022676"/>
    </source>
</evidence>
<name>A0AAD4T5R2_9MAGN</name>
<evidence type="ECO:0000256" key="3">
    <source>
        <dbReference type="ARBA" id="ARBA00012645"/>
    </source>
</evidence>
<keyword evidence="6 12" id="KW-0808">Transferase</keyword>
<evidence type="ECO:0000256" key="1">
    <source>
        <dbReference type="ARBA" id="ARBA00004389"/>
    </source>
</evidence>
<evidence type="ECO:0000256" key="12">
    <source>
        <dbReference type="RuleBase" id="RU367051"/>
    </source>
</evidence>
<dbReference type="FunFam" id="3.40.50.2000:FF:000156">
    <property type="entry name" value="GDP-Man:Man(3)GlcNAc(2)-PP-Dol alpha-1,2-mannosyltransferase"/>
    <property type="match status" value="1"/>
</dbReference>
<comment type="caution">
    <text evidence="15">The sequence shown here is derived from an EMBL/GenBank/DDBJ whole genome shotgun (WGS) entry which is preliminary data.</text>
</comment>
<keyword evidence="9" id="KW-1133">Transmembrane helix</keyword>
<evidence type="ECO:0000313" key="16">
    <source>
        <dbReference type="Proteomes" id="UP001202328"/>
    </source>
</evidence>
<comment type="pathway">
    <text evidence="2 12">Protein modification; protein glycosylation.</text>
</comment>
<dbReference type="InterPro" id="IPR001296">
    <property type="entry name" value="Glyco_trans_1"/>
</dbReference>
<protein>
    <recommendedName>
        <fullName evidence="4 12">GDP-Man:Man(3)GlcNAc(2)-PP-Dol alpha-1,2-mannosyltransferase</fullName>
        <ecNumber evidence="3 12">2.4.1.131</ecNumber>
    </recommendedName>
</protein>
<dbReference type="Gene3D" id="3.40.50.2000">
    <property type="entry name" value="Glycogen Phosphorylase B"/>
    <property type="match status" value="1"/>
</dbReference>
<dbReference type="Pfam" id="PF15924">
    <property type="entry name" value="ALG11_N"/>
    <property type="match status" value="1"/>
</dbReference>
<comment type="catalytic activity">
    <reaction evidence="11 12">
        <text>an alpha-D-Man-(1-&gt;3)-[alpha-D-Man-(1-&gt;6)]-beta-D-Man-(1-&gt;4)-beta-D-GlcNAc-(1-&gt;4)-alpha-D-GlcNAc-diphospho-di-trans,poly-cis-dolichol + 2 GDP-alpha-D-mannose = an alpha-D-Man-(1-&gt;2)-alpha-D-Man-(1-&gt;2)-alpha-D-Man-(1-&gt;3)-[alpha-D-Man-(1-&gt;6)]-beta-D-Man-(1-&gt;4)-beta-D-GlcNAc-(1-&gt;4)-alpha-D-GlcNAc-diphospho-di-trans,poly-cis-dolichol + 2 GDP + 2 H(+)</text>
        <dbReference type="Rhea" id="RHEA:29523"/>
        <dbReference type="Rhea" id="RHEA-COMP:19515"/>
        <dbReference type="Rhea" id="RHEA-COMP:19516"/>
        <dbReference type="ChEBI" id="CHEBI:15378"/>
        <dbReference type="ChEBI" id="CHEBI:57527"/>
        <dbReference type="ChEBI" id="CHEBI:58189"/>
        <dbReference type="ChEBI" id="CHEBI:132511"/>
        <dbReference type="ChEBI" id="CHEBI:132515"/>
        <dbReference type="EC" id="2.4.1.131"/>
    </reaction>
    <physiologicalReaction direction="left-to-right" evidence="11 12">
        <dbReference type="Rhea" id="RHEA:29524"/>
    </physiologicalReaction>
</comment>
<feature type="domain" description="Glycosyl transferase family 1" evidence="13">
    <location>
        <begin position="279"/>
        <end position="448"/>
    </location>
</feature>
<dbReference type="GO" id="GO:0006487">
    <property type="term" value="P:protein N-linked glycosylation"/>
    <property type="evidence" value="ECO:0007669"/>
    <property type="project" value="TreeGrafter"/>
</dbReference>
<dbReference type="GO" id="GO:0004377">
    <property type="term" value="F:GDP-Man:Man(3)GlcNAc(2)-PP-Dol alpha-1,2-mannosyltransferase activity"/>
    <property type="evidence" value="ECO:0007669"/>
    <property type="project" value="UniProtKB-UniRule"/>
</dbReference>
<comment type="similarity">
    <text evidence="12">Belongs to the glycosyltransferase group 1 family. Glycosyltransferase 4 subfamily.</text>
</comment>
<evidence type="ECO:0000313" key="15">
    <source>
        <dbReference type="EMBL" id="KAI3936869.1"/>
    </source>
</evidence>
<dbReference type="Proteomes" id="UP001202328">
    <property type="component" value="Unassembled WGS sequence"/>
</dbReference>
<keyword evidence="7" id="KW-0812">Transmembrane</keyword>
<organism evidence="15 16">
    <name type="scientific">Papaver atlanticum</name>
    <dbReference type="NCBI Taxonomy" id="357466"/>
    <lineage>
        <taxon>Eukaryota</taxon>
        <taxon>Viridiplantae</taxon>
        <taxon>Streptophyta</taxon>
        <taxon>Embryophyta</taxon>
        <taxon>Tracheophyta</taxon>
        <taxon>Spermatophyta</taxon>
        <taxon>Magnoliopsida</taxon>
        <taxon>Ranunculales</taxon>
        <taxon>Papaveraceae</taxon>
        <taxon>Papaveroideae</taxon>
        <taxon>Papaver</taxon>
    </lineage>
</organism>
<accession>A0AAD4T5R2</accession>
<dbReference type="PANTHER" id="PTHR45919">
    <property type="entry name" value="GDP-MAN:MAN(3)GLCNAC(2)-PP-DOL ALPHA-1,2-MANNOSYLTRANSFERASE"/>
    <property type="match status" value="1"/>
</dbReference>
<comment type="subcellular location">
    <subcellularLocation>
        <location evidence="1">Endoplasmic reticulum membrane</location>
        <topology evidence="1">Single-pass membrane protein</topology>
    </subcellularLocation>
</comment>
<evidence type="ECO:0000259" key="13">
    <source>
        <dbReference type="Pfam" id="PF00534"/>
    </source>
</evidence>
<dbReference type="InterPro" id="IPR038013">
    <property type="entry name" value="ALG11"/>
</dbReference>
<dbReference type="AlphaFoldDB" id="A0AAD4T5R2"/>
<dbReference type="Pfam" id="PF00534">
    <property type="entry name" value="Glycos_transf_1"/>
    <property type="match status" value="1"/>
</dbReference>
<reference evidence="15" key="1">
    <citation type="submission" date="2022-04" db="EMBL/GenBank/DDBJ databases">
        <title>A functionally conserved STORR gene fusion in Papaver species that diverged 16.8 million years ago.</title>
        <authorList>
            <person name="Catania T."/>
        </authorList>
    </citation>
    <scope>NUCLEOTIDE SEQUENCE</scope>
    <source>
        <strain evidence="15">S-188037</strain>
    </source>
</reference>
<evidence type="ECO:0000256" key="11">
    <source>
        <dbReference type="ARBA" id="ARBA00045065"/>
    </source>
</evidence>
<dbReference type="GO" id="GO:0005789">
    <property type="term" value="C:endoplasmic reticulum membrane"/>
    <property type="evidence" value="ECO:0007669"/>
    <property type="project" value="UniProtKB-SubCell"/>
</dbReference>
<keyword evidence="8 12" id="KW-0256">Endoplasmic reticulum</keyword>
<keyword evidence="10" id="KW-0472">Membrane</keyword>
<evidence type="ECO:0000256" key="2">
    <source>
        <dbReference type="ARBA" id="ARBA00004922"/>
    </source>
</evidence>
<comment type="function">
    <text evidence="12">GDP-Man:Man(3)GlcNAc(2)-PP-Dol alpha-1,2-mannosyltransferase that operates in the biosynthetic pathway of dolichol-linked oligosaccharides, the glycan precursors employed in protein asparagine (N)-glycosylation. The assembly of dolichol-linked oligosaccharides begins on the cytosolic side of the endoplasmic reticulum membrane and finishes in its lumen. The sequential addition of sugars to dolichol pyrophosphate produces dolichol-linked oligosaccharides containing fourteen sugars, including two GlcNAcs, nine mannoses and three glucoses. Once assembled, the oligosaccharide is transferred from the lipid to nascent proteins by oligosaccharyltransferases. Catalyzes, on the cytoplasmic face of the endoplasmic reticulum, the addition of the fourth and fifth mannose residues to the dolichol-linked oligosaccharide chain, to produce Man(5)GlcNAc(2)-PP-dolichol core oligosaccharide.</text>
</comment>
<feature type="domain" description="ALG11 mannosyltransferase N-terminal" evidence="14">
    <location>
        <begin position="46"/>
        <end position="251"/>
    </location>
</feature>
<dbReference type="EC" id="2.4.1.131" evidence="3 12"/>
<dbReference type="EMBL" id="JAJJMB010005862">
    <property type="protein sequence ID" value="KAI3936869.1"/>
    <property type="molecule type" value="Genomic_DNA"/>
</dbReference>
<keyword evidence="5 12" id="KW-0328">Glycosyltransferase</keyword>
<evidence type="ECO:0000256" key="9">
    <source>
        <dbReference type="ARBA" id="ARBA00022989"/>
    </source>
</evidence>